<dbReference type="InterPro" id="IPR051043">
    <property type="entry name" value="Sulfatase_Mod_Factor_Kinase"/>
</dbReference>
<dbReference type="RefSeq" id="WP_210657450.1">
    <property type="nucleotide sequence ID" value="NZ_JAGKQQ010000001.1"/>
</dbReference>
<organism evidence="3 4">
    <name type="scientific">Gemmata palustris</name>
    <dbReference type="NCBI Taxonomy" id="2822762"/>
    <lineage>
        <taxon>Bacteria</taxon>
        <taxon>Pseudomonadati</taxon>
        <taxon>Planctomycetota</taxon>
        <taxon>Planctomycetia</taxon>
        <taxon>Gemmatales</taxon>
        <taxon>Gemmataceae</taxon>
        <taxon>Gemmata</taxon>
    </lineage>
</organism>
<evidence type="ECO:0000256" key="1">
    <source>
        <dbReference type="SAM" id="MobiDB-lite"/>
    </source>
</evidence>
<name>A0ABS5BW43_9BACT</name>
<feature type="compositionally biased region" description="Basic and acidic residues" evidence="1">
    <location>
        <begin position="119"/>
        <end position="128"/>
    </location>
</feature>
<dbReference type="InterPro" id="IPR005532">
    <property type="entry name" value="SUMF_dom"/>
</dbReference>
<feature type="region of interest" description="Disordered" evidence="1">
    <location>
        <begin position="119"/>
        <end position="143"/>
    </location>
</feature>
<dbReference type="InterPro" id="IPR016187">
    <property type="entry name" value="CTDL_fold"/>
</dbReference>
<dbReference type="InterPro" id="IPR042095">
    <property type="entry name" value="SUMF_sf"/>
</dbReference>
<gene>
    <name evidence="3" type="ORF">J8F10_21965</name>
</gene>
<feature type="compositionally biased region" description="Basic residues" evidence="1">
    <location>
        <begin position="1"/>
        <end position="11"/>
    </location>
</feature>
<accession>A0ABS5BW43</accession>
<evidence type="ECO:0000259" key="2">
    <source>
        <dbReference type="Pfam" id="PF03781"/>
    </source>
</evidence>
<dbReference type="SUPFAM" id="SSF56436">
    <property type="entry name" value="C-type lectin-like"/>
    <property type="match status" value="1"/>
</dbReference>
<proteinExistence type="predicted"/>
<comment type="caution">
    <text evidence="3">The sequence shown here is derived from an EMBL/GenBank/DDBJ whole genome shotgun (WGS) entry which is preliminary data.</text>
</comment>
<feature type="region of interest" description="Disordered" evidence="1">
    <location>
        <begin position="1"/>
        <end position="23"/>
    </location>
</feature>
<evidence type="ECO:0000313" key="3">
    <source>
        <dbReference type="EMBL" id="MBP3957929.1"/>
    </source>
</evidence>
<dbReference type="PANTHER" id="PTHR23150">
    <property type="entry name" value="SULFATASE MODIFYING FACTOR 1, 2"/>
    <property type="match status" value="1"/>
</dbReference>
<dbReference type="Gene3D" id="3.90.1580.10">
    <property type="entry name" value="paralog of FGE (formylglycine-generating enzyme)"/>
    <property type="match status" value="1"/>
</dbReference>
<dbReference type="PANTHER" id="PTHR23150:SF19">
    <property type="entry name" value="FORMYLGLYCINE-GENERATING ENZYME"/>
    <property type="match status" value="1"/>
</dbReference>
<protein>
    <submittedName>
        <fullName evidence="3">Formylglycine-generating enzyme family protein</fullName>
    </submittedName>
</protein>
<dbReference type="Pfam" id="PF03781">
    <property type="entry name" value="FGE-sulfatase"/>
    <property type="match status" value="1"/>
</dbReference>
<dbReference type="Proteomes" id="UP000676565">
    <property type="component" value="Unassembled WGS sequence"/>
</dbReference>
<feature type="domain" description="Sulfatase-modifying factor enzyme-like" evidence="2">
    <location>
        <begin position="58"/>
        <end position="364"/>
    </location>
</feature>
<keyword evidence="4" id="KW-1185">Reference proteome</keyword>
<sequence length="367" mass="40590">MSVRSRQRRSAAKQVPATTTPPAPARRWPRVLFYLALAGGAFGGAYAATVLTRPGAPAGMVLIPAGEFEMGTAGDTPNKNEQPAHKVRVAAFYMDETEVTNAQFRTFVEDAKYVTTAEKKPDWEEMKKQLPPGTPKPPDDQLVPGSLVFTPPTEKVPTTDAARWWKWVPGACWEHPEGPKSDIKGKDDHPVVHVSWDDATAYAKWAGKRLPTEAEWEYAARGGLVGKRFAWGDEAPTETDGKRANIWQGTFPHENTKTDGWERTAPVKSYPANGYGLYDAAGNVWEWCSDWYRADAYSGRKGVTANPTGPDTFWDPNEPLVPKRVTRGGSFLCHVTYCESYRPAARRGTATDTGMSHLGFRCVKDKK</sequence>
<dbReference type="EMBL" id="JAGKQQ010000001">
    <property type="protein sequence ID" value="MBP3957929.1"/>
    <property type="molecule type" value="Genomic_DNA"/>
</dbReference>
<reference evidence="3 4" key="1">
    <citation type="submission" date="2021-04" db="EMBL/GenBank/DDBJ databases">
        <authorList>
            <person name="Ivanova A."/>
        </authorList>
    </citation>
    <scope>NUCLEOTIDE SEQUENCE [LARGE SCALE GENOMIC DNA]</scope>
    <source>
        <strain evidence="3 4">G18</strain>
    </source>
</reference>
<evidence type="ECO:0000313" key="4">
    <source>
        <dbReference type="Proteomes" id="UP000676565"/>
    </source>
</evidence>